<keyword evidence="1" id="KW-1133">Transmembrane helix</keyword>
<dbReference type="RefSeq" id="WP_133235315.1">
    <property type="nucleotide sequence ID" value="NZ_SOZE01000034.1"/>
</dbReference>
<dbReference type="Proteomes" id="UP000297540">
    <property type="component" value="Unassembled WGS sequence"/>
</dbReference>
<feature type="transmembrane region" description="Helical" evidence="1">
    <location>
        <begin position="35"/>
        <end position="57"/>
    </location>
</feature>
<keyword evidence="3" id="KW-1185">Reference proteome</keyword>
<reference evidence="2 3" key="1">
    <citation type="journal article" date="2017" name="Int. J. Syst. Evol. Microbiol.">
        <title>Mucilaginibacterpsychrotolerans sp. nov., isolated from peatlands.</title>
        <authorList>
            <person name="Deng Y."/>
            <person name="Shen L."/>
            <person name="Xu B."/>
            <person name="Liu Y."/>
            <person name="Gu Z."/>
            <person name="Liu H."/>
            <person name="Zhou Y."/>
        </authorList>
    </citation>
    <scope>NUCLEOTIDE SEQUENCE [LARGE SCALE GENOMIC DNA]</scope>
    <source>
        <strain evidence="2 3">NH7-4</strain>
    </source>
</reference>
<organism evidence="2 3">
    <name type="scientific">Mucilaginibacter psychrotolerans</name>
    <dbReference type="NCBI Taxonomy" id="1524096"/>
    <lineage>
        <taxon>Bacteria</taxon>
        <taxon>Pseudomonadati</taxon>
        <taxon>Bacteroidota</taxon>
        <taxon>Sphingobacteriia</taxon>
        <taxon>Sphingobacteriales</taxon>
        <taxon>Sphingobacteriaceae</taxon>
        <taxon>Mucilaginibacter</taxon>
    </lineage>
</organism>
<keyword evidence="1" id="KW-0472">Membrane</keyword>
<proteinExistence type="predicted"/>
<dbReference type="EMBL" id="SOZE01000034">
    <property type="protein sequence ID" value="TFF34099.1"/>
    <property type="molecule type" value="Genomic_DNA"/>
</dbReference>
<keyword evidence="1" id="KW-0812">Transmembrane</keyword>
<comment type="caution">
    <text evidence="2">The sequence shown here is derived from an EMBL/GenBank/DDBJ whole genome shotgun (WGS) entry which is preliminary data.</text>
</comment>
<protein>
    <submittedName>
        <fullName evidence="2">Uncharacterized protein</fullName>
    </submittedName>
</protein>
<evidence type="ECO:0000313" key="3">
    <source>
        <dbReference type="Proteomes" id="UP000297540"/>
    </source>
</evidence>
<accession>A0A4Y8S555</accession>
<name>A0A4Y8S555_9SPHI</name>
<feature type="transmembrane region" description="Helical" evidence="1">
    <location>
        <begin position="7"/>
        <end position="29"/>
    </location>
</feature>
<dbReference type="AlphaFoldDB" id="A0A4Y8S555"/>
<evidence type="ECO:0000313" key="2">
    <source>
        <dbReference type="EMBL" id="TFF34099.1"/>
    </source>
</evidence>
<sequence length="162" mass="19123">MKSEFKFWAYLLMILSMVFTVLTVMVVSGNALNPTIPLVAFLVACLFFLFTWTWFFFGELRTKVIAVEIKSDEITVKRYLGLSFKKTFPIDAFDGYKTSILSSKSGSYEYLYLIADGKRVIKLSEFYHKNYKDLKRIIINKRFKNLRFESFSYLNELRDIFI</sequence>
<dbReference type="OrthoDB" id="1260533at2"/>
<gene>
    <name evidence="2" type="ORF">E2R66_22985</name>
</gene>
<evidence type="ECO:0000256" key="1">
    <source>
        <dbReference type="SAM" id="Phobius"/>
    </source>
</evidence>